<feature type="compositionally biased region" description="Basic and acidic residues" evidence="6">
    <location>
        <begin position="1364"/>
        <end position="1380"/>
    </location>
</feature>
<name>A0AAW1CG78_9HEMI</name>
<feature type="compositionally biased region" description="Basic residues" evidence="6">
    <location>
        <begin position="1059"/>
        <end position="1068"/>
    </location>
</feature>
<dbReference type="InterPro" id="IPR006020">
    <property type="entry name" value="PTB/PI_dom"/>
</dbReference>
<comment type="subcellular location">
    <subcellularLocation>
        <location evidence="1">Cytoplasm</location>
    </subcellularLocation>
</comment>
<keyword evidence="3" id="KW-0963">Cytoplasm</keyword>
<sequence length="1483" mass="167976">MDFFCFVFFFQIKDKNEPARFLGDGVSFKAKLIGILEVNEARGDRMCQEALADLKMAIRAAGEHKQRININIAIDGLRLRDEKTGDCLYHHPVHKISFIAQDMSDSRAFGYIFGSPDTGHRFFGIKTDKAASQVVITMRDLFQVVFELKKKEIEMAKQHIEQHQIKYNSPLFSESSNKASAEPVKIRPIAEDSRKECSSGTGDSEEHNIMDLLDLELELNNIQQGINQMDRITPSDPFGPSRHQQHQQSTSTSSNIGLTSGITAGVSSSIASNITSANVNSSTAAGLSSVSDPFGDSFTVGVGGVPSSSASKLPPPPESSRKTRQSDVTRQWMDNEPLFDQTEIPQNFPLVNIPPENNTIIDDPLNKKESDAIRDQFDVFTDLDPLGTGRSKPYVDKKDFFQDLKNPPKKVLKDLVTEISSIETKISATDEENTFIKENITTNQNKNLYQTLFSNDPFQEDPFCEVDFTKNIGVFTPVSNGTDPFDKFEKFANFETSFINENDKSGGDKPAPLRVSLPPEKLGTLEGSPLSRRKLQRGHSVLKPPSPKQKPRKTLSEDRSDFTEISSSIRLRPAYTTSTQEPYLPAEPPAPDPPPRISMLSGTSLKPPPLPPKKVAIMSTSLFRDSRHTQPDYDYIENYESRSIIHSSAGDGQSSSMISPPLPVPARKPKKFDTEYYLQPFPLLPPPKKKISKDRNQTIQENDIIPSAVSQTPKLQPEVPQSSQQIVQPQLGTVTPNKSLDITLSQLTKSGFSELAASLNMSPTSLSKMTLQELTKCLATISSTSAANEQKDLNDDKNLEENNKITNKTNLIKNSSINDDQENNDIGFKAEFDVHFSSSTSIDSSSNKPQNDQSLFDKYAVFRELLEEERKQNDTQEVQNFNNEISEATVPEDRYAALRDICLDEVTEEKYEELSDKDDSPVDRSRTEEDTDLLPSRPHSQSTDSPTITIKEHQVGINEGTILEEDSVCETVGKDGIIGDEGVFSAEGEENGRRSPSGVINVPHSDTVQNPLPVVSDTSWAKFDCQTETRASSSIHSDGHVSPWSTESKENDLSPCNNTKRRHRKVRNRSGDWDDEESEEWDWRENGWSDADSLYGDSGGNYGNEYWTDERGGTGIPLRIRHRSSPWDSRDASPWEEDTGDWGWHNVPSHSRHGPPIRSQPSWHRPPPIPTPRNHSSSRESLTCDEHHSYQKRSYRRAKWEDDRHRWRDWENKTRYYKDHRDWESEHSDHDRWSRPRSCDRTRRHEDHDRRYSRPRDGHYSDIDRRKVQTMQSQKCRRKQNQTSPFEDDFTSQFTFSKESEPKSGRYESHKRPQFSEYREEKRSYQHSPFEDDFTIERKGAGGSQSTQVVGQVSTTSSGCRSTSETDYRNERERRDRNDITDVPYPRSRQTSGSSSHPGEQEQSSASTGQRRHRQIEHDHQNLSSQTAIRKSESVNIFARNNDPFDDEFFCENTSSGGDKNVPTDTGIWTESFAAFNFDNDHD</sequence>
<evidence type="ECO:0000313" key="9">
    <source>
        <dbReference type="Proteomes" id="UP001461498"/>
    </source>
</evidence>
<evidence type="ECO:0000313" key="8">
    <source>
        <dbReference type="EMBL" id="KAK9497221.1"/>
    </source>
</evidence>
<feature type="compositionally biased region" description="Polar residues" evidence="6">
    <location>
        <begin position="938"/>
        <end position="948"/>
    </location>
</feature>
<feature type="compositionally biased region" description="Polar residues" evidence="6">
    <location>
        <begin position="563"/>
        <end position="580"/>
    </location>
</feature>
<feature type="compositionally biased region" description="Polar residues" evidence="6">
    <location>
        <begin position="1281"/>
        <end position="1297"/>
    </location>
</feature>
<protein>
    <recommendedName>
        <fullName evidence="7">PID domain-containing protein</fullName>
    </recommendedName>
</protein>
<feature type="domain" description="PID" evidence="7">
    <location>
        <begin position="22"/>
        <end position="156"/>
    </location>
</feature>
<keyword evidence="9" id="KW-1185">Reference proteome</keyword>
<evidence type="ECO:0000256" key="1">
    <source>
        <dbReference type="ARBA" id="ARBA00004496"/>
    </source>
</evidence>
<feature type="region of interest" description="Disordered" evidence="6">
    <location>
        <begin position="229"/>
        <end position="258"/>
    </location>
</feature>
<feature type="region of interest" description="Disordered" evidence="6">
    <location>
        <begin position="301"/>
        <end position="330"/>
    </location>
</feature>
<keyword evidence="2" id="KW-0217">Developmental protein</keyword>
<dbReference type="GO" id="GO:0030154">
    <property type="term" value="P:cell differentiation"/>
    <property type="evidence" value="ECO:0007669"/>
    <property type="project" value="UniProtKB-KW"/>
</dbReference>
<dbReference type="FunFam" id="2.30.29.30:FF:000262">
    <property type="entry name" value="Disabled, isoform F"/>
    <property type="match status" value="1"/>
</dbReference>
<dbReference type="Pfam" id="PF00640">
    <property type="entry name" value="PID"/>
    <property type="match status" value="1"/>
</dbReference>
<dbReference type="SMART" id="SM00462">
    <property type="entry name" value="PTB"/>
    <property type="match status" value="1"/>
</dbReference>
<evidence type="ECO:0000256" key="6">
    <source>
        <dbReference type="SAM" id="MobiDB-lite"/>
    </source>
</evidence>
<feature type="compositionally biased region" description="Polar residues" evidence="6">
    <location>
        <begin position="1344"/>
        <end position="1363"/>
    </location>
</feature>
<evidence type="ECO:0000256" key="2">
    <source>
        <dbReference type="ARBA" id="ARBA00022473"/>
    </source>
</evidence>
<feature type="region of interest" description="Disordered" evidence="6">
    <location>
        <begin position="987"/>
        <end position="1011"/>
    </location>
</feature>
<dbReference type="PANTHER" id="PTHR47695:SF3">
    <property type="entry name" value="PID DOMAIN-CONTAINING PROTEIN"/>
    <property type="match status" value="1"/>
</dbReference>
<evidence type="ECO:0000256" key="4">
    <source>
        <dbReference type="ARBA" id="ARBA00022553"/>
    </source>
</evidence>
<dbReference type="EMBL" id="JAPXFL010000015">
    <property type="protein sequence ID" value="KAK9497221.1"/>
    <property type="molecule type" value="Genomic_DNA"/>
</dbReference>
<evidence type="ECO:0000256" key="5">
    <source>
        <dbReference type="ARBA" id="ARBA00022782"/>
    </source>
</evidence>
<keyword evidence="5" id="KW-0221">Differentiation</keyword>
<dbReference type="PANTHER" id="PTHR47695">
    <property type="entry name" value="PID DOMAIN-CONTAINING PROTEIN"/>
    <property type="match status" value="1"/>
</dbReference>
<keyword evidence="4" id="KW-0597">Phosphoprotein</keyword>
<dbReference type="CDD" id="cd01215">
    <property type="entry name" value="PTB_Dab"/>
    <property type="match status" value="1"/>
</dbReference>
<feature type="compositionally biased region" description="Basic and acidic residues" evidence="6">
    <location>
        <begin position="184"/>
        <end position="197"/>
    </location>
</feature>
<feature type="region of interest" description="Disordered" evidence="6">
    <location>
        <begin position="173"/>
        <end position="206"/>
    </location>
</feature>
<feature type="compositionally biased region" description="Polar residues" evidence="6">
    <location>
        <begin position="1388"/>
        <end position="1409"/>
    </location>
</feature>
<dbReference type="Proteomes" id="UP001461498">
    <property type="component" value="Unassembled WGS sequence"/>
</dbReference>
<accession>A0AAW1CG78</accession>
<feature type="region of interest" description="Disordered" evidence="6">
    <location>
        <begin position="1221"/>
        <end position="1430"/>
    </location>
</feature>
<proteinExistence type="predicted"/>
<evidence type="ECO:0000256" key="3">
    <source>
        <dbReference type="ARBA" id="ARBA00022490"/>
    </source>
</evidence>
<dbReference type="GO" id="GO:0005737">
    <property type="term" value="C:cytoplasm"/>
    <property type="evidence" value="ECO:0007669"/>
    <property type="project" value="UniProtKB-SubCell"/>
</dbReference>
<reference evidence="8 9" key="1">
    <citation type="submission" date="2022-12" db="EMBL/GenBank/DDBJ databases">
        <title>Chromosome-level genome assembly of true bugs.</title>
        <authorList>
            <person name="Ma L."/>
            <person name="Li H."/>
        </authorList>
    </citation>
    <scope>NUCLEOTIDE SEQUENCE [LARGE SCALE GENOMIC DNA]</scope>
    <source>
        <strain evidence="8">Lab_2022b</strain>
    </source>
</reference>
<feature type="compositionally biased region" description="Basic and acidic residues" evidence="6">
    <location>
        <begin position="1221"/>
        <end position="1267"/>
    </location>
</feature>
<dbReference type="InterPro" id="IPR011993">
    <property type="entry name" value="PH-like_dom_sf"/>
</dbReference>
<feature type="compositionally biased region" description="Pro residues" evidence="6">
    <location>
        <begin position="585"/>
        <end position="596"/>
    </location>
</feature>
<feature type="region of interest" description="Disordered" evidence="6">
    <location>
        <begin position="499"/>
        <end position="611"/>
    </location>
</feature>
<comment type="caution">
    <text evidence="8">The sequence shown here is derived from an EMBL/GenBank/DDBJ whole genome shotgun (WGS) entry which is preliminary data.</text>
</comment>
<dbReference type="Gene3D" id="2.30.29.30">
    <property type="entry name" value="Pleckstrin-homology domain (PH domain)/Phosphotyrosine-binding domain (PTB)"/>
    <property type="match status" value="1"/>
</dbReference>
<dbReference type="SUPFAM" id="SSF50729">
    <property type="entry name" value="PH domain-like"/>
    <property type="match status" value="1"/>
</dbReference>
<feature type="compositionally biased region" description="Basic and acidic residues" evidence="6">
    <location>
        <begin position="1298"/>
        <end position="1311"/>
    </location>
</feature>
<gene>
    <name evidence="8" type="ORF">O3M35_004579</name>
</gene>
<dbReference type="InterPro" id="IPR048561">
    <property type="entry name" value="Dab_PTB"/>
</dbReference>
<feature type="compositionally biased region" description="Basic and acidic residues" evidence="6">
    <location>
        <begin position="909"/>
        <end position="928"/>
    </location>
</feature>
<dbReference type="PROSITE" id="PS01179">
    <property type="entry name" value="PID"/>
    <property type="match status" value="1"/>
</dbReference>
<feature type="region of interest" description="Disordered" evidence="6">
    <location>
        <begin position="909"/>
        <end position="949"/>
    </location>
</feature>
<feature type="region of interest" description="Disordered" evidence="6">
    <location>
        <begin position="1029"/>
        <end position="1202"/>
    </location>
</feature>
<evidence type="ECO:0000259" key="7">
    <source>
        <dbReference type="PROSITE" id="PS01179"/>
    </source>
</evidence>
<organism evidence="8 9">
    <name type="scientific">Rhynocoris fuscipes</name>
    <dbReference type="NCBI Taxonomy" id="488301"/>
    <lineage>
        <taxon>Eukaryota</taxon>
        <taxon>Metazoa</taxon>
        <taxon>Ecdysozoa</taxon>
        <taxon>Arthropoda</taxon>
        <taxon>Hexapoda</taxon>
        <taxon>Insecta</taxon>
        <taxon>Pterygota</taxon>
        <taxon>Neoptera</taxon>
        <taxon>Paraneoptera</taxon>
        <taxon>Hemiptera</taxon>
        <taxon>Heteroptera</taxon>
        <taxon>Panheteroptera</taxon>
        <taxon>Cimicomorpha</taxon>
        <taxon>Reduviidae</taxon>
        <taxon>Harpactorinae</taxon>
        <taxon>Harpactorini</taxon>
        <taxon>Rhynocoris</taxon>
    </lineage>
</organism>